<feature type="domain" description="SAF" evidence="2">
    <location>
        <begin position="41"/>
        <end position="103"/>
    </location>
</feature>
<dbReference type="InterPro" id="IPR013974">
    <property type="entry name" value="SAF"/>
</dbReference>
<dbReference type="KEGG" id="xyl:ET495_15460"/>
<keyword evidence="4" id="KW-1185">Reference proteome</keyword>
<evidence type="ECO:0000259" key="2">
    <source>
        <dbReference type="SMART" id="SM00858"/>
    </source>
</evidence>
<organism evidence="3 4">
    <name type="scientific">Xylanimonas allomyrinae</name>
    <dbReference type="NCBI Taxonomy" id="2509459"/>
    <lineage>
        <taxon>Bacteria</taxon>
        <taxon>Bacillati</taxon>
        <taxon>Actinomycetota</taxon>
        <taxon>Actinomycetes</taxon>
        <taxon>Micrococcales</taxon>
        <taxon>Promicromonosporaceae</taxon>
        <taxon>Xylanimonas</taxon>
    </lineage>
</organism>
<evidence type="ECO:0000313" key="4">
    <source>
        <dbReference type="Proteomes" id="UP000291758"/>
    </source>
</evidence>
<dbReference type="Pfam" id="PF16976">
    <property type="entry name" value="RcpC"/>
    <property type="match status" value="1"/>
</dbReference>
<dbReference type="Proteomes" id="UP000291758">
    <property type="component" value="Chromosome"/>
</dbReference>
<proteinExistence type="predicted"/>
<gene>
    <name evidence="3" type="primary">cpaB</name>
    <name evidence="3" type="ORF">ET495_15460</name>
</gene>
<dbReference type="InterPro" id="IPR017592">
    <property type="entry name" value="Pilus_assmbl_Flp-typ_CpaB"/>
</dbReference>
<dbReference type="AlphaFoldDB" id="A0A4P6ENS8"/>
<dbReference type="RefSeq" id="WP_129205525.1">
    <property type="nucleotide sequence ID" value="NZ_CP035495.1"/>
</dbReference>
<evidence type="ECO:0000313" key="3">
    <source>
        <dbReference type="EMBL" id="QAY64374.1"/>
    </source>
</evidence>
<dbReference type="InterPro" id="IPR031571">
    <property type="entry name" value="RcpC_dom"/>
</dbReference>
<name>A0A4P6ENS8_9MICO</name>
<dbReference type="CDD" id="cd11614">
    <property type="entry name" value="SAF_CpaB_FlgA_like"/>
    <property type="match status" value="1"/>
</dbReference>
<dbReference type="Pfam" id="PF08666">
    <property type="entry name" value="SAF"/>
    <property type="match status" value="1"/>
</dbReference>
<feature type="region of interest" description="Disordered" evidence="1">
    <location>
        <begin position="222"/>
        <end position="242"/>
    </location>
</feature>
<dbReference type="EMBL" id="CP035495">
    <property type="protein sequence ID" value="QAY64374.1"/>
    <property type="molecule type" value="Genomic_DNA"/>
</dbReference>
<dbReference type="OrthoDB" id="3468004at2"/>
<dbReference type="SMART" id="SM00858">
    <property type="entry name" value="SAF"/>
    <property type="match status" value="1"/>
</dbReference>
<dbReference type="NCBIfam" id="TIGR03177">
    <property type="entry name" value="pilus_cpaB"/>
    <property type="match status" value="1"/>
</dbReference>
<accession>A0A4P6ENS8</accession>
<reference evidence="3 4" key="1">
    <citation type="submission" date="2019-01" db="EMBL/GenBank/DDBJ databases">
        <title>Genome sequencing of strain 2JSPR-7.</title>
        <authorList>
            <person name="Heo J."/>
            <person name="Kim S.-J."/>
            <person name="Kim J.-S."/>
            <person name="Hong S.-B."/>
            <person name="Kwon S.-W."/>
        </authorList>
    </citation>
    <scope>NUCLEOTIDE SEQUENCE [LARGE SCALE GENOMIC DNA]</scope>
    <source>
        <strain evidence="3 4">2JSPR-7</strain>
    </source>
</reference>
<sequence>MNPRQRRGVLFVVISGLLAVVVFAAVAVFVSSVNSKVGDVVTVYRAGGPIPAYGELTADSIVADEIPRRWVADDAVLATSDLIGRRVAFNVAKGTLISSDMLVPPSDLAPNEREIAIDVDSVTGIADRVRPGDLVDIYAVFADVPGLPKQVRVLVRDVRVVSVRGSQVRVDEESARGQESVVPVTLALAPDDALAVTYAAAFAAEVRLVGLPAGATGDRSGEIGDFDAGNLGGQAIPEGSNG</sequence>
<evidence type="ECO:0000256" key="1">
    <source>
        <dbReference type="SAM" id="MobiDB-lite"/>
    </source>
</evidence>
<protein>
    <submittedName>
        <fullName evidence="3">Flp pilus assembly protein CpaB</fullName>
    </submittedName>
</protein>